<reference evidence="4" key="3">
    <citation type="submission" date="2025-09" db="UniProtKB">
        <authorList>
            <consortium name="Ensembl"/>
        </authorList>
    </citation>
    <scope>IDENTIFICATION</scope>
</reference>
<keyword evidence="2" id="KW-1133">Transmembrane helix</keyword>
<organism evidence="4 5">
    <name type="scientific">Gasterosteus aculeatus aculeatus</name>
    <name type="common">three-spined stickleback</name>
    <dbReference type="NCBI Taxonomy" id="481459"/>
    <lineage>
        <taxon>Eukaryota</taxon>
        <taxon>Metazoa</taxon>
        <taxon>Chordata</taxon>
        <taxon>Craniata</taxon>
        <taxon>Vertebrata</taxon>
        <taxon>Euteleostomi</taxon>
        <taxon>Actinopterygii</taxon>
        <taxon>Neopterygii</taxon>
        <taxon>Teleostei</taxon>
        <taxon>Neoteleostei</taxon>
        <taxon>Acanthomorphata</taxon>
        <taxon>Eupercaria</taxon>
        <taxon>Perciformes</taxon>
        <taxon>Cottioidei</taxon>
        <taxon>Gasterosteales</taxon>
        <taxon>Gasterosteidae</taxon>
        <taxon>Gasterosteus</taxon>
    </lineage>
</organism>
<feature type="compositionally biased region" description="Low complexity" evidence="1">
    <location>
        <begin position="62"/>
        <end position="74"/>
    </location>
</feature>
<reference evidence="4 5" key="1">
    <citation type="journal article" date="2021" name="G3 (Bethesda)">
        <title>Improved contiguity of the threespine stickleback genome using long-read sequencing.</title>
        <authorList>
            <person name="Nath S."/>
            <person name="Shaw D.E."/>
            <person name="White M.A."/>
        </authorList>
    </citation>
    <scope>NUCLEOTIDE SEQUENCE [LARGE SCALE GENOMIC DNA]</scope>
    <source>
        <strain evidence="4 5">Lake Benthic</strain>
    </source>
</reference>
<dbReference type="AlphaFoldDB" id="A0AAQ4P8N0"/>
<evidence type="ECO:0000313" key="5">
    <source>
        <dbReference type="Proteomes" id="UP000007635"/>
    </source>
</evidence>
<dbReference type="Proteomes" id="UP000007635">
    <property type="component" value="Chromosome III"/>
</dbReference>
<evidence type="ECO:0000313" key="4">
    <source>
        <dbReference type="Ensembl" id="ENSGACP00000035007.1"/>
    </source>
</evidence>
<proteinExistence type="predicted"/>
<dbReference type="Ensembl" id="ENSGACT00000050643.1">
    <property type="protein sequence ID" value="ENSGACP00000035007.1"/>
    <property type="gene ID" value="ENSGACG00000016249.2"/>
</dbReference>
<accession>A0AAQ4P8N0</accession>
<keyword evidence="2" id="KW-0812">Transmembrane</keyword>
<feature type="transmembrane region" description="Helical" evidence="2">
    <location>
        <begin position="245"/>
        <end position="266"/>
    </location>
</feature>
<feature type="compositionally biased region" description="Polar residues" evidence="1">
    <location>
        <begin position="86"/>
        <end position="97"/>
    </location>
</feature>
<keyword evidence="3" id="KW-0732">Signal</keyword>
<feature type="region of interest" description="Disordered" evidence="1">
    <location>
        <begin position="34"/>
        <end position="192"/>
    </location>
</feature>
<dbReference type="GeneTree" id="ENSGT00940000172254"/>
<feature type="signal peptide" evidence="3">
    <location>
        <begin position="1"/>
        <end position="19"/>
    </location>
</feature>
<protein>
    <submittedName>
        <fullName evidence="4">Si:ch73-344o19.1</fullName>
    </submittedName>
</protein>
<keyword evidence="5" id="KW-1185">Reference proteome</keyword>
<feature type="compositionally biased region" description="Polar residues" evidence="1">
    <location>
        <begin position="152"/>
        <end position="172"/>
    </location>
</feature>
<evidence type="ECO:0000256" key="2">
    <source>
        <dbReference type="SAM" id="Phobius"/>
    </source>
</evidence>
<reference evidence="4" key="2">
    <citation type="submission" date="2025-08" db="UniProtKB">
        <authorList>
            <consortium name="Ensembl"/>
        </authorList>
    </citation>
    <scope>IDENTIFICATION</scope>
</reference>
<name>A0AAQ4P8N0_GASAC</name>
<evidence type="ECO:0000256" key="1">
    <source>
        <dbReference type="SAM" id="MobiDB-lite"/>
    </source>
</evidence>
<keyword evidence="2" id="KW-0472">Membrane</keyword>
<feature type="chain" id="PRO_5042961755" evidence="3">
    <location>
        <begin position="20"/>
        <end position="299"/>
    </location>
</feature>
<evidence type="ECO:0000256" key="3">
    <source>
        <dbReference type="SAM" id="SignalP"/>
    </source>
</evidence>
<sequence length="299" mass="31483">MNSAFCVLVVLTGSSLTRGQYSALPAVLTPAGFPSHAGRSASPDPTEDPHAEVSQWTHGANEASTESTTKTKATVHSEAATKAARGTQTPAVTSPRTNVPAAMTSPSDDLSSAPPGRSTTPPPRVSTTDGGAIVTVDPLSTSPSLPAHTQHDTSSTAHTSESWTRSSAQPTTAGRPVTSAPGRGAAGQTYQEVPSELNVGDEGKAMSSHSCCSLQMCQYFGSQDCAFVCHSDLKGPRSSSPLDPLLAGLLSVFIVTTAIVFVILFLKFRQRTNHPEFHRLQDLPMDDLMEDTPLSRYTY</sequence>